<evidence type="ECO:0000256" key="1">
    <source>
        <dbReference type="ARBA" id="ARBA00002151"/>
    </source>
</evidence>
<name>A0A4Z0L5H3_9FLAO</name>
<evidence type="ECO:0000256" key="16">
    <source>
        <dbReference type="PIRSR" id="PIRSR006769-3"/>
    </source>
</evidence>
<dbReference type="GO" id="GO:0008835">
    <property type="term" value="F:diaminohydroxyphosphoribosylaminopyrimidine deaminase activity"/>
    <property type="evidence" value="ECO:0007669"/>
    <property type="project" value="UniProtKB-EC"/>
</dbReference>
<dbReference type="PROSITE" id="PS51747">
    <property type="entry name" value="CYT_DCMP_DEAMINASES_2"/>
    <property type="match status" value="1"/>
</dbReference>
<comment type="caution">
    <text evidence="18">The sequence shown here is derived from an EMBL/GenBank/DDBJ whole genome shotgun (WGS) entry which is preliminary data.</text>
</comment>
<dbReference type="EC" id="1.1.1.193" evidence="13"/>
<dbReference type="InterPro" id="IPR050765">
    <property type="entry name" value="Riboflavin_Biosynth_HTPR"/>
</dbReference>
<dbReference type="PIRSF" id="PIRSF006769">
    <property type="entry name" value="RibD"/>
    <property type="match status" value="1"/>
</dbReference>
<dbReference type="UniPathway" id="UPA00275">
    <property type="reaction ID" value="UER00401"/>
</dbReference>
<dbReference type="PANTHER" id="PTHR38011:SF7">
    <property type="entry name" value="2,5-DIAMINO-6-RIBOSYLAMINO-4(3H)-PYRIMIDINONE 5'-PHOSPHATE REDUCTASE"/>
    <property type="match status" value="1"/>
</dbReference>
<comment type="similarity">
    <text evidence="5 13">In the C-terminal section; belongs to the HTP reductase family.</text>
</comment>
<evidence type="ECO:0000256" key="2">
    <source>
        <dbReference type="ARBA" id="ARBA00004882"/>
    </source>
</evidence>
<comment type="catalytic activity">
    <reaction evidence="13">
        <text>5-amino-6-(5-phospho-D-ribitylamino)uracil + NADP(+) = 5-amino-6-(5-phospho-D-ribosylamino)uracil + NADPH + H(+)</text>
        <dbReference type="Rhea" id="RHEA:17845"/>
        <dbReference type="ChEBI" id="CHEBI:15378"/>
        <dbReference type="ChEBI" id="CHEBI:57783"/>
        <dbReference type="ChEBI" id="CHEBI:58349"/>
        <dbReference type="ChEBI" id="CHEBI:58421"/>
        <dbReference type="ChEBI" id="CHEBI:58453"/>
        <dbReference type="EC" id="1.1.1.193"/>
    </reaction>
</comment>
<organism evidence="18 19">
    <name type="scientific">Flavobacterium humi</name>
    <dbReference type="NCBI Taxonomy" id="2562683"/>
    <lineage>
        <taxon>Bacteria</taxon>
        <taxon>Pseudomonadati</taxon>
        <taxon>Bacteroidota</taxon>
        <taxon>Flavobacteriia</taxon>
        <taxon>Flavobacteriales</taxon>
        <taxon>Flavobacteriaceae</taxon>
        <taxon>Flavobacterium</taxon>
    </lineage>
</organism>
<dbReference type="InterPro" id="IPR016192">
    <property type="entry name" value="APOBEC/CMP_deaminase_Zn-bd"/>
</dbReference>
<dbReference type="Pfam" id="PF00383">
    <property type="entry name" value="dCMP_cyt_deam_1"/>
    <property type="match status" value="1"/>
</dbReference>
<dbReference type="GO" id="GO:0008703">
    <property type="term" value="F:5-amino-6-(5-phosphoribosylamino)uracil reductase activity"/>
    <property type="evidence" value="ECO:0007669"/>
    <property type="project" value="UniProtKB-EC"/>
</dbReference>
<comment type="pathway">
    <text evidence="2 13">Cofactor biosynthesis; riboflavin biosynthesis; 5-amino-6-(D-ribitylamino)uracil from GTP: step 2/4.</text>
</comment>
<evidence type="ECO:0000256" key="12">
    <source>
        <dbReference type="ARBA" id="ARBA00023268"/>
    </source>
</evidence>
<dbReference type="SUPFAM" id="SSF53927">
    <property type="entry name" value="Cytidine deaminase-like"/>
    <property type="match status" value="1"/>
</dbReference>
<dbReference type="RefSeq" id="WP_135527584.1">
    <property type="nucleotide sequence ID" value="NZ_SRLH01000009.1"/>
</dbReference>
<evidence type="ECO:0000313" key="18">
    <source>
        <dbReference type="EMBL" id="TGD56812.1"/>
    </source>
</evidence>
<dbReference type="InterPro" id="IPR024072">
    <property type="entry name" value="DHFR-like_dom_sf"/>
</dbReference>
<evidence type="ECO:0000256" key="3">
    <source>
        <dbReference type="ARBA" id="ARBA00004910"/>
    </source>
</evidence>
<proteinExistence type="inferred from homology"/>
<feature type="binding site" evidence="16">
    <location>
        <position position="91"/>
    </location>
    <ligand>
        <name>Zn(2+)</name>
        <dbReference type="ChEBI" id="CHEBI:29105"/>
        <note>catalytic</note>
    </ligand>
</feature>
<feature type="binding site" evidence="16">
    <location>
        <position position="82"/>
    </location>
    <ligand>
        <name>Zn(2+)</name>
        <dbReference type="ChEBI" id="CHEBI:29105"/>
        <note>catalytic</note>
    </ligand>
</feature>
<keyword evidence="11 13" id="KW-0560">Oxidoreductase</keyword>
<evidence type="ECO:0000256" key="15">
    <source>
        <dbReference type="PIRSR" id="PIRSR006769-2"/>
    </source>
</evidence>
<evidence type="ECO:0000256" key="13">
    <source>
        <dbReference type="PIRNR" id="PIRNR006769"/>
    </source>
</evidence>
<dbReference type="InterPro" id="IPR016193">
    <property type="entry name" value="Cytidine_deaminase-like"/>
</dbReference>
<feature type="binding site" evidence="16">
    <location>
        <position position="55"/>
    </location>
    <ligand>
        <name>Zn(2+)</name>
        <dbReference type="ChEBI" id="CHEBI:29105"/>
        <note>catalytic</note>
    </ligand>
</feature>
<evidence type="ECO:0000256" key="9">
    <source>
        <dbReference type="ARBA" id="ARBA00022833"/>
    </source>
</evidence>
<evidence type="ECO:0000256" key="10">
    <source>
        <dbReference type="ARBA" id="ARBA00022857"/>
    </source>
</evidence>
<dbReference type="Proteomes" id="UP000297407">
    <property type="component" value="Unassembled WGS sequence"/>
</dbReference>
<feature type="binding site" evidence="15">
    <location>
        <position position="180"/>
    </location>
    <ligand>
        <name>NADP(+)</name>
        <dbReference type="ChEBI" id="CHEBI:58349"/>
    </ligand>
</feature>
<comment type="cofactor">
    <cofactor evidence="13 16">
        <name>Zn(2+)</name>
        <dbReference type="ChEBI" id="CHEBI:29105"/>
    </cofactor>
    <text evidence="13 16">Binds 1 zinc ion.</text>
</comment>
<feature type="binding site" evidence="15">
    <location>
        <position position="210"/>
    </location>
    <ligand>
        <name>NADP(+)</name>
        <dbReference type="ChEBI" id="CHEBI:58349"/>
    </ligand>
</feature>
<keyword evidence="7 13" id="KW-0479">Metal-binding</keyword>
<sequence>MQKNNSLDEFYIRRCIELAKNGLGTTYPNPLVGSVIVHNGKIIGEGWHQKAGEAHAEVHAVHSVKDKTLLPEATIYVSLEPCSHFGKTPPCCDLILAHKIPNVVIGTPDPFAKVSGNGIRKLQEAGTNVTVGVLENECNELNKRFFTFHTKKRPYIILKWAQTSDGYIAPAVREAQKPVWITNTYSRQLVHKWRSEEQAILVGTQTVVDDNPTLNVRDWTGNNPVRIVLDKNNRISKESFIFDSSSKTVLIDNQVIDFDKNPATQIAGYLYKEGIQSVIIEGGRQTLQTFIDAGLWDEARVFFGEASFSEGTKAPVITGQAVQKSKIGSDELVIYSNL</sequence>
<feature type="binding site" evidence="15">
    <location>
        <position position="281"/>
    </location>
    <ligand>
        <name>substrate</name>
    </ligand>
</feature>
<dbReference type="NCBIfam" id="TIGR00326">
    <property type="entry name" value="eubact_ribD"/>
    <property type="match status" value="1"/>
</dbReference>
<comment type="pathway">
    <text evidence="3 13">Cofactor biosynthesis; riboflavin biosynthesis; 5-amino-6-(D-ribitylamino)uracil from GTP: step 3/4.</text>
</comment>
<accession>A0A4Z0L5H3</accession>
<comment type="similarity">
    <text evidence="4 13">In the N-terminal section; belongs to the cytidine and deoxycytidylate deaminase family.</text>
</comment>
<feature type="binding site" evidence="15">
    <location>
        <position position="214"/>
    </location>
    <ligand>
        <name>substrate</name>
    </ligand>
</feature>
<evidence type="ECO:0000256" key="7">
    <source>
        <dbReference type="ARBA" id="ARBA00022723"/>
    </source>
</evidence>
<dbReference type="Pfam" id="PF01872">
    <property type="entry name" value="RibD_C"/>
    <property type="match status" value="1"/>
</dbReference>
<gene>
    <name evidence="18" type="primary">ribD</name>
    <name evidence="18" type="ORF">E4635_15225</name>
</gene>
<keyword evidence="10 13" id="KW-0521">NADP</keyword>
<dbReference type="AlphaFoldDB" id="A0A4Z0L5H3"/>
<dbReference type="FunFam" id="3.40.140.10:FF:000025">
    <property type="entry name" value="Riboflavin biosynthesis protein RibD"/>
    <property type="match status" value="1"/>
</dbReference>
<dbReference type="GO" id="GO:0009231">
    <property type="term" value="P:riboflavin biosynthetic process"/>
    <property type="evidence" value="ECO:0007669"/>
    <property type="project" value="UniProtKB-UniPathway"/>
</dbReference>
<evidence type="ECO:0000256" key="8">
    <source>
        <dbReference type="ARBA" id="ARBA00022801"/>
    </source>
</evidence>
<dbReference type="GO" id="GO:0008270">
    <property type="term" value="F:zinc ion binding"/>
    <property type="evidence" value="ECO:0007669"/>
    <property type="project" value="InterPro"/>
</dbReference>
<comment type="catalytic activity">
    <reaction evidence="13">
        <text>2,5-diamino-6-hydroxy-4-(5-phosphoribosylamino)-pyrimidine + H2O + H(+) = 5-amino-6-(5-phospho-D-ribosylamino)uracil + NH4(+)</text>
        <dbReference type="Rhea" id="RHEA:21868"/>
        <dbReference type="ChEBI" id="CHEBI:15377"/>
        <dbReference type="ChEBI" id="CHEBI:15378"/>
        <dbReference type="ChEBI" id="CHEBI:28938"/>
        <dbReference type="ChEBI" id="CHEBI:58453"/>
        <dbReference type="ChEBI" id="CHEBI:58614"/>
        <dbReference type="EC" id="3.5.4.26"/>
    </reaction>
</comment>
<dbReference type="InterPro" id="IPR002125">
    <property type="entry name" value="CMP_dCMP_dom"/>
</dbReference>
<dbReference type="Gene3D" id="3.40.140.10">
    <property type="entry name" value="Cytidine Deaminase, domain 2"/>
    <property type="match status" value="1"/>
</dbReference>
<dbReference type="SUPFAM" id="SSF53597">
    <property type="entry name" value="Dihydrofolate reductase-like"/>
    <property type="match status" value="1"/>
</dbReference>
<dbReference type="Gene3D" id="3.40.430.10">
    <property type="entry name" value="Dihydrofolate Reductase, subunit A"/>
    <property type="match status" value="1"/>
</dbReference>
<feature type="domain" description="CMP/dCMP-type deaminase" evidence="17">
    <location>
        <begin position="6"/>
        <end position="130"/>
    </location>
</feature>
<evidence type="ECO:0000313" key="19">
    <source>
        <dbReference type="Proteomes" id="UP000297407"/>
    </source>
</evidence>
<feature type="binding site" evidence="15">
    <location>
        <position position="206"/>
    </location>
    <ligand>
        <name>substrate</name>
    </ligand>
</feature>
<reference evidence="18 19" key="1">
    <citation type="submission" date="2019-04" db="EMBL/GenBank/DDBJ databases">
        <title>Flavobacterium sp. strain DS2-A Genome sequencing and assembly.</title>
        <authorList>
            <person name="Kim I."/>
        </authorList>
    </citation>
    <scope>NUCLEOTIDE SEQUENCE [LARGE SCALE GENOMIC DNA]</scope>
    <source>
        <strain evidence="18 19">DS2-A</strain>
    </source>
</reference>
<comment type="function">
    <text evidence="1 13">Converts 2,5-diamino-6-(ribosylamino)-4(3h)-pyrimidinone 5'-phosphate into 5-amino-6-(ribosylamino)-2,4(1h,3h)-pyrimidinedione 5'-phosphate.</text>
</comment>
<feature type="binding site" evidence="15">
    <location>
        <position position="161"/>
    </location>
    <ligand>
        <name>NADP(+)</name>
        <dbReference type="ChEBI" id="CHEBI:58349"/>
    </ligand>
</feature>
<evidence type="ECO:0000256" key="4">
    <source>
        <dbReference type="ARBA" id="ARBA00005259"/>
    </source>
</evidence>
<dbReference type="EMBL" id="SRLH01000009">
    <property type="protein sequence ID" value="TGD56812.1"/>
    <property type="molecule type" value="Genomic_DNA"/>
</dbReference>
<protein>
    <recommendedName>
        <fullName evidence="13">Riboflavin biosynthesis protein RibD</fullName>
    </recommendedName>
    <domain>
        <recommendedName>
            <fullName evidence="13">Diaminohydroxyphosphoribosylaminopyrimidine deaminase</fullName>
            <shortName evidence="13">DRAP deaminase</shortName>
            <ecNumber evidence="13">3.5.4.26</ecNumber>
        </recommendedName>
        <alternativeName>
            <fullName evidence="13">Riboflavin-specific deaminase</fullName>
        </alternativeName>
    </domain>
    <domain>
        <recommendedName>
            <fullName evidence="13">5-amino-6-(5-phosphoribosylamino)uracil reductase</fullName>
            <ecNumber evidence="13">1.1.1.193</ecNumber>
        </recommendedName>
        <alternativeName>
            <fullName evidence="13">HTP reductase</fullName>
        </alternativeName>
    </domain>
</protein>
<evidence type="ECO:0000256" key="5">
    <source>
        <dbReference type="ARBA" id="ARBA00007417"/>
    </source>
</evidence>
<keyword evidence="9 13" id="KW-0862">Zinc</keyword>
<dbReference type="EC" id="3.5.4.26" evidence="13"/>
<evidence type="ECO:0000256" key="11">
    <source>
        <dbReference type="ARBA" id="ARBA00023002"/>
    </source>
</evidence>
<feature type="active site" description="Proton donor" evidence="14">
    <location>
        <position position="57"/>
    </location>
</feature>
<keyword evidence="12" id="KW-0511">Multifunctional enzyme</keyword>
<evidence type="ECO:0000256" key="6">
    <source>
        <dbReference type="ARBA" id="ARBA00022619"/>
    </source>
</evidence>
<dbReference type="CDD" id="cd01284">
    <property type="entry name" value="Riboflavin_deaminase-reductase"/>
    <property type="match status" value="1"/>
</dbReference>
<dbReference type="PROSITE" id="PS00903">
    <property type="entry name" value="CYT_DCMP_DEAMINASES_1"/>
    <property type="match status" value="1"/>
</dbReference>
<keyword evidence="8 13" id="KW-0378">Hydrolase</keyword>
<feature type="binding site" evidence="15">
    <location>
        <position position="217"/>
    </location>
    <ligand>
        <name>substrate</name>
    </ligand>
</feature>
<dbReference type="InterPro" id="IPR002734">
    <property type="entry name" value="RibDG_C"/>
</dbReference>
<dbReference type="PANTHER" id="PTHR38011">
    <property type="entry name" value="DIHYDROFOLATE REDUCTASE FAMILY PROTEIN (AFU_ORTHOLOGUE AFUA_8G06820)"/>
    <property type="match status" value="1"/>
</dbReference>
<dbReference type="InterPro" id="IPR004794">
    <property type="entry name" value="Eubact_RibD"/>
</dbReference>
<feature type="binding site" evidence="15">
    <location>
        <position position="194"/>
    </location>
    <ligand>
        <name>substrate</name>
    </ligand>
</feature>
<evidence type="ECO:0000256" key="14">
    <source>
        <dbReference type="PIRSR" id="PIRSR006769-1"/>
    </source>
</evidence>
<dbReference type="OrthoDB" id="9800865at2"/>
<keyword evidence="6 13" id="KW-0686">Riboflavin biosynthesis</keyword>
<keyword evidence="19" id="KW-1185">Reference proteome</keyword>
<evidence type="ECO:0000259" key="17">
    <source>
        <dbReference type="PROSITE" id="PS51747"/>
    </source>
</evidence>